<name>M3UIK5_GORML</name>
<dbReference type="AlphaFoldDB" id="M3UIK5"/>
<dbReference type="Pfam" id="PF10615">
    <property type="entry name" value="DUF2470"/>
    <property type="match status" value="1"/>
</dbReference>
<dbReference type="eggNOG" id="ENOG5031UB2">
    <property type="taxonomic scope" value="Bacteria"/>
</dbReference>
<gene>
    <name evidence="2" type="ORF">GM1_008_00270</name>
</gene>
<feature type="domain" description="DUF2470" evidence="1">
    <location>
        <begin position="171"/>
        <end position="244"/>
    </location>
</feature>
<dbReference type="STRING" id="410332.SAMN04488550_4375"/>
<protein>
    <recommendedName>
        <fullName evidence="1">DUF2470 domain-containing protein</fullName>
    </recommendedName>
</protein>
<dbReference type="RefSeq" id="WP_008377580.1">
    <property type="nucleotide sequence ID" value="NZ_BAOP01000008.1"/>
</dbReference>
<evidence type="ECO:0000259" key="1">
    <source>
        <dbReference type="Pfam" id="PF10615"/>
    </source>
</evidence>
<keyword evidence="3" id="KW-1185">Reference proteome</keyword>
<evidence type="ECO:0000313" key="3">
    <source>
        <dbReference type="Proteomes" id="UP000035009"/>
    </source>
</evidence>
<accession>M3UIK5</accession>
<dbReference type="Proteomes" id="UP000035009">
    <property type="component" value="Unassembled WGS sequence"/>
</dbReference>
<proteinExistence type="predicted"/>
<dbReference type="Gene3D" id="3.20.180.10">
    <property type="entry name" value="PNP-oxidase-like"/>
    <property type="match status" value="1"/>
</dbReference>
<dbReference type="InterPro" id="IPR037119">
    <property type="entry name" value="Haem_oxidase_HugZ-like_sf"/>
</dbReference>
<sequence length="254" mass="27409">MPNGSTQTIAAPCDAEQIQTACRRATGGTLSVDGSDAACDSVTMIHLFEGDAFLLLSDDAPAIGVAHGDGETSAVLEVIDTAPLQLRERVRSLIWLTGKLFEVPADMQRELAVEIAGDHPDERLLDIGHGYTMIRMAIESAVIASTSGAGAVPVETLACAEPDVFWAFEGDWLAHLESDHADLVHQLARRFPPALRTGRVRPLRLDRFGITFRIETADSDDDVRLPFSRPVARVADLSAALHALAMHPSLDHLM</sequence>
<organism evidence="2 3">
    <name type="scientific">Gordonia malaquae NBRC 108250</name>
    <dbReference type="NCBI Taxonomy" id="1223542"/>
    <lineage>
        <taxon>Bacteria</taxon>
        <taxon>Bacillati</taxon>
        <taxon>Actinomycetota</taxon>
        <taxon>Actinomycetes</taxon>
        <taxon>Mycobacteriales</taxon>
        <taxon>Gordoniaceae</taxon>
        <taxon>Gordonia</taxon>
    </lineage>
</organism>
<dbReference type="EMBL" id="BAOP01000008">
    <property type="protein sequence ID" value="GAC79265.1"/>
    <property type="molecule type" value="Genomic_DNA"/>
</dbReference>
<dbReference type="InterPro" id="IPR019595">
    <property type="entry name" value="DUF2470"/>
</dbReference>
<dbReference type="OrthoDB" id="3381348at2"/>
<evidence type="ECO:0000313" key="2">
    <source>
        <dbReference type="EMBL" id="GAC79265.1"/>
    </source>
</evidence>
<reference evidence="2 3" key="1">
    <citation type="submission" date="2013-02" db="EMBL/GenBank/DDBJ databases">
        <title>Whole genome shotgun sequence of Gordonia malaquae NBRC 108250.</title>
        <authorList>
            <person name="Yoshida I."/>
            <person name="Hosoyama A."/>
            <person name="Tsuchikane K."/>
            <person name="Ando Y."/>
            <person name="Baba S."/>
            <person name="Ohji S."/>
            <person name="Hamada M."/>
            <person name="Tamura T."/>
            <person name="Yamazoe A."/>
            <person name="Yamazaki S."/>
            <person name="Fujita N."/>
        </authorList>
    </citation>
    <scope>NUCLEOTIDE SEQUENCE [LARGE SCALE GENOMIC DNA]</scope>
    <source>
        <strain evidence="2 3">NBRC 108250</strain>
    </source>
</reference>
<dbReference type="SUPFAM" id="SSF50475">
    <property type="entry name" value="FMN-binding split barrel"/>
    <property type="match status" value="1"/>
</dbReference>
<comment type="caution">
    <text evidence="2">The sequence shown here is derived from an EMBL/GenBank/DDBJ whole genome shotgun (WGS) entry which is preliminary data.</text>
</comment>